<name>A0A6N7BYA2_9GAMM</name>
<dbReference type="EMBL" id="VZIZ01000027">
    <property type="protein sequence ID" value="KAF0568022.1"/>
    <property type="molecule type" value="Genomic_DNA"/>
</dbReference>
<reference evidence="1 2" key="1">
    <citation type="submission" date="2019-09" db="EMBL/GenBank/DDBJ databases">
        <title>Draft genome sequence of Psychrobacter nivimaris LAMA 639, in search for biotechnological relevant genes.</title>
        <authorList>
            <person name="Lima A.O.S."/>
            <person name="Staloch B.E.K."/>
            <person name="Freitas R.C."/>
            <person name="Niero H."/>
            <person name="Silva M.A.C."/>
        </authorList>
    </citation>
    <scope>NUCLEOTIDE SEQUENCE [LARGE SCALE GENOMIC DNA]</scope>
    <source>
        <strain evidence="1 2">LAMA 639</strain>
    </source>
</reference>
<proteinExistence type="predicted"/>
<keyword evidence="2" id="KW-1185">Reference proteome</keyword>
<organism evidence="1 2">
    <name type="scientific">Psychrobacter nivimaris</name>
    <dbReference type="NCBI Taxonomy" id="281738"/>
    <lineage>
        <taxon>Bacteria</taxon>
        <taxon>Pseudomonadati</taxon>
        <taxon>Pseudomonadota</taxon>
        <taxon>Gammaproteobacteria</taxon>
        <taxon>Moraxellales</taxon>
        <taxon>Moraxellaceae</taxon>
        <taxon>Psychrobacter</taxon>
    </lineage>
</organism>
<dbReference type="Proteomes" id="UP000471465">
    <property type="component" value="Unassembled WGS sequence"/>
</dbReference>
<comment type="caution">
    <text evidence="1">The sequence shown here is derived from an EMBL/GenBank/DDBJ whole genome shotgun (WGS) entry which is preliminary data.</text>
</comment>
<gene>
    <name evidence="1" type="ORF">FQV37_1444</name>
</gene>
<sequence>MHVVYDRLTIQALCIEPNLSVQYVITKTAFDKKFLLVDR</sequence>
<dbReference type="AlphaFoldDB" id="A0A6N7BYA2"/>
<evidence type="ECO:0000313" key="1">
    <source>
        <dbReference type="EMBL" id="KAF0568022.1"/>
    </source>
</evidence>
<protein>
    <submittedName>
        <fullName evidence="1">Uncharacterized protein</fullName>
    </submittedName>
</protein>
<accession>A0A6N7BYA2</accession>
<evidence type="ECO:0000313" key="2">
    <source>
        <dbReference type="Proteomes" id="UP000471465"/>
    </source>
</evidence>